<evidence type="ECO:0000313" key="1">
    <source>
        <dbReference type="EMBL" id="GMI28934.1"/>
    </source>
</evidence>
<accession>A0ABQ6MNB9</accession>
<dbReference type="InterPro" id="IPR029063">
    <property type="entry name" value="SAM-dependent_MTases_sf"/>
</dbReference>
<comment type="caution">
    <text evidence="1">The sequence shown here is derived from an EMBL/GenBank/DDBJ whole genome shotgun (WGS) entry which is preliminary data.</text>
</comment>
<dbReference type="SUPFAM" id="SSF53335">
    <property type="entry name" value="S-adenosyl-L-methionine-dependent methyltransferases"/>
    <property type="match status" value="1"/>
</dbReference>
<proteinExistence type="predicted"/>
<evidence type="ECO:0000313" key="2">
    <source>
        <dbReference type="Proteomes" id="UP001165060"/>
    </source>
</evidence>
<reference evidence="1 2" key="1">
    <citation type="journal article" date="2023" name="Commun. Biol.">
        <title>Genome analysis of Parmales, the sister group of diatoms, reveals the evolutionary specialization of diatoms from phago-mixotrophs to photoautotrophs.</title>
        <authorList>
            <person name="Ban H."/>
            <person name="Sato S."/>
            <person name="Yoshikawa S."/>
            <person name="Yamada K."/>
            <person name="Nakamura Y."/>
            <person name="Ichinomiya M."/>
            <person name="Sato N."/>
            <person name="Blanc-Mathieu R."/>
            <person name="Endo H."/>
            <person name="Kuwata A."/>
            <person name="Ogata H."/>
        </authorList>
    </citation>
    <scope>NUCLEOTIDE SEQUENCE [LARGE SCALE GENOMIC DNA]</scope>
</reference>
<sequence>MECLPCFNAQNEKIFTAHLHSTLLILDGRLVKFCYNPDDRALTSTHVSELVMSMNVNGDANVHVHDHIFESAMARALQKTNAPEGIVCQDLAEDLSTETKKPLSARLLPRAEGELIVGFPSFLVAEEGEAGVDAAARLCRTLTAGLLLESEYNTCVSEAAALVGALRGRKLTFSNEYRLESDKLFCAGMSSIAGSNIPDAVRVEGGTNFYPFKLQPLQNLAALAAESFETVEYCEVGFNMGHSSLLFLLASPNIRVRAFDLGEHPYSAKASAYLTERFGEARFPGAVFGDSTDTLPRFAERVQAGEEPPCDVVFVDGGHLVEVALSDIGAFRMAAHGDTILIVDDINQDEVEQAWEMSKEKGWVEELGEVFEDAVFDDARRARSSLLYGRYI</sequence>
<dbReference type="EMBL" id="BRYB01001579">
    <property type="protein sequence ID" value="GMI28934.1"/>
    <property type="molecule type" value="Genomic_DNA"/>
</dbReference>
<organism evidence="1 2">
    <name type="scientific">Tetraparma gracilis</name>
    <dbReference type="NCBI Taxonomy" id="2962635"/>
    <lineage>
        <taxon>Eukaryota</taxon>
        <taxon>Sar</taxon>
        <taxon>Stramenopiles</taxon>
        <taxon>Ochrophyta</taxon>
        <taxon>Bolidophyceae</taxon>
        <taxon>Parmales</taxon>
        <taxon>Triparmaceae</taxon>
        <taxon>Tetraparma</taxon>
    </lineage>
</organism>
<dbReference type="Proteomes" id="UP001165060">
    <property type="component" value="Unassembled WGS sequence"/>
</dbReference>
<name>A0ABQ6MNB9_9STRA</name>
<dbReference type="Pfam" id="PF13578">
    <property type="entry name" value="Methyltransf_24"/>
    <property type="match status" value="1"/>
</dbReference>
<gene>
    <name evidence="1" type="ORF">TeGR_g10833</name>
</gene>
<keyword evidence="2" id="KW-1185">Reference proteome</keyword>
<dbReference type="Gene3D" id="3.40.50.150">
    <property type="entry name" value="Vaccinia Virus protein VP39"/>
    <property type="match status" value="1"/>
</dbReference>
<protein>
    <submittedName>
        <fullName evidence="1">Uncharacterized protein</fullName>
    </submittedName>
</protein>